<dbReference type="InterPro" id="IPR011032">
    <property type="entry name" value="GroES-like_sf"/>
</dbReference>
<dbReference type="RefSeq" id="XP_025374994.1">
    <property type="nucleotide sequence ID" value="XM_025522605.1"/>
</dbReference>
<dbReference type="GO" id="GO:0016628">
    <property type="term" value="F:oxidoreductase activity, acting on the CH-CH group of donors, NAD or NADP as acceptor"/>
    <property type="evidence" value="ECO:0007669"/>
    <property type="project" value="InterPro"/>
</dbReference>
<dbReference type="FunCoup" id="A0A316YFD8">
    <property type="interactions" value="56"/>
</dbReference>
<dbReference type="InterPro" id="IPR041694">
    <property type="entry name" value="ADH_N_2"/>
</dbReference>
<keyword evidence="4" id="KW-1185">Reference proteome</keyword>
<dbReference type="SUPFAM" id="SSF50129">
    <property type="entry name" value="GroES-like"/>
    <property type="match status" value="1"/>
</dbReference>
<protein>
    <submittedName>
        <fullName evidence="3">NAD(P)-binding protein</fullName>
    </submittedName>
</protein>
<accession>A0A316YFD8</accession>
<evidence type="ECO:0000313" key="4">
    <source>
        <dbReference type="Proteomes" id="UP000245768"/>
    </source>
</evidence>
<keyword evidence="1" id="KW-0560">Oxidoreductase</keyword>
<dbReference type="PANTHER" id="PTHR43205:SF19">
    <property type="entry name" value="ENOYL REDUCTASE (ER) DOMAIN-CONTAINING PROTEIN"/>
    <property type="match status" value="1"/>
</dbReference>
<evidence type="ECO:0000259" key="2">
    <source>
        <dbReference type="SMART" id="SM00829"/>
    </source>
</evidence>
<evidence type="ECO:0000313" key="3">
    <source>
        <dbReference type="EMBL" id="PWN87796.1"/>
    </source>
</evidence>
<dbReference type="Gene3D" id="3.90.180.10">
    <property type="entry name" value="Medium-chain alcohol dehydrogenases, catalytic domain"/>
    <property type="match status" value="1"/>
</dbReference>
<sequence length="349" mass="36493">MATTQLPKTNKEWILNEYVKGPISDKTFSLKESPVETTVPDGKVLVKVLTLGLEPAIRPSLSDEPSYRAPHPLGTPVWAYGIGVVAATSTPSTHPVGSKVVGLLSWSQYALADATALRPYNEQIGLQHLSALGAPGLAAHIGLFNNVGMKKGEVVLVSGAAGATGSIVVQLAKAAGASKIIGVASKSKCQSVVDNGADVCLDYGAPSFEEDLIKATERKVDVFFDNVGGLVLDAALVCMAKQGRISVCGAISGYQSIGGDKSQVYALKNHTMILRSVLTVKGFIVMPPYTSQEGIGKAVAELGKAVVEGKVKTSIYKFPEEGVEHVPAALHGLLTGQNTGKMTIKIADE</sequence>
<dbReference type="SMART" id="SM00829">
    <property type="entry name" value="PKS_ER"/>
    <property type="match status" value="1"/>
</dbReference>
<dbReference type="InParanoid" id="A0A316YFD8"/>
<dbReference type="Gene3D" id="3.40.50.720">
    <property type="entry name" value="NAD(P)-binding Rossmann-like Domain"/>
    <property type="match status" value="1"/>
</dbReference>
<dbReference type="SUPFAM" id="SSF51735">
    <property type="entry name" value="NAD(P)-binding Rossmann-fold domains"/>
    <property type="match status" value="1"/>
</dbReference>
<dbReference type="InterPro" id="IPR013149">
    <property type="entry name" value="ADH-like_C"/>
</dbReference>
<dbReference type="InterPro" id="IPR045010">
    <property type="entry name" value="MDR_fam"/>
</dbReference>
<dbReference type="Pfam" id="PF00107">
    <property type="entry name" value="ADH_zinc_N"/>
    <property type="match status" value="1"/>
</dbReference>
<feature type="domain" description="Enoyl reductase (ER)" evidence="2">
    <location>
        <begin position="21"/>
        <end position="344"/>
    </location>
</feature>
<dbReference type="OrthoDB" id="809632at2759"/>
<dbReference type="Pfam" id="PF16884">
    <property type="entry name" value="ADH_N_2"/>
    <property type="match status" value="1"/>
</dbReference>
<gene>
    <name evidence="3" type="ORF">FA10DRAFT_269079</name>
</gene>
<dbReference type="Proteomes" id="UP000245768">
    <property type="component" value="Unassembled WGS sequence"/>
</dbReference>
<dbReference type="AlphaFoldDB" id="A0A316YFD8"/>
<proteinExistence type="predicted"/>
<dbReference type="EMBL" id="KZ819639">
    <property type="protein sequence ID" value="PWN87796.1"/>
    <property type="molecule type" value="Genomic_DNA"/>
</dbReference>
<dbReference type="InterPro" id="IPR036291">
    <property type="entry name" value="NAD(P)-bd_dom_sf"/>
</dbReference>
<dbReference type="CDD" id="cd05288">
    <property type="entry name" value="PGDH"/>
    <property type="match status" value="1"/>
</dbReference>
<organism evidence="3 4">
    <name type="scientific">Acaromyces ingoldii</name>
    <dbReference type="NCBI Taxonomy" id="215250"/>
    <lineage>
        <taxon>Eukaryota</taxon>
        <taxon>Fungi</taxon>
        <taxon>Dikarya</taxon>
        <taxon>Basidiomycota</taxon>
        <taxon>Ustilaginomycotina</taxon>
        <taxon>Exobasidiomycetes</taxon>
        <taxon>Exobasidiales</taxon>
        <taxon>Cryptobasidiaceae</taxon>
        <taxon>Acaromyces</taxon>
    </lineage>
</organism>
<dbReference type="InterPro" id="IPR020843">
    <property type="entry name" value="ER"/>
</dbReference>
<dbReference type="GeneID" id="37044521"/>
<evidence type="ECO:0000256" key="1">
    <source>
        <dbReference type="ARBA" id="ARBA00023002"/>
    </source>
</evidence>
<name>A0A316YFD8_9BASI</name>
<reference evidence="3 4" key="1">
    <citation type="journal article" date="2018" name="Mol. Biol. Evol.">
        <title>Broad Genomic Sampling Reveals a Smut Pathogenic Ancestry of the Fungal Clade Ustilaginomycotina.</title>
        <authorList>
            <person name="Kijpornyongpan T."/>
            <person name="Mondo S.J."/>
            <person name="Barry K."/>
            <person name="Sandor L."/>
            <person name="Lee J."/>
            <person name="Lipzen A."/>
            <person name="Pangilinan J."/>
            <person name="LaButti K."/>
            <person name="Hainaut M."/>
            <person name="Henrissat B."/>
            <person name="Grigoriev I.V."/>
            <person name="Spatafora J.W."/>
            <person name="Aime M.C."/>
        </authorList>
    </citation>
    <scope>NUCLEOTIDE SEQUENCE [LARGE SCALE GENOMIC DNA]</scope>
    <source>
        <strain evidence="3 4">MCA 4198</strain>
    </source>
</reference>
<dbReference type="PANTHER" id="PTHR43205">
    <property type="entry name" value="PROSTAGLANDIN REDUCTASE"/>
    <property type="match status" value="1"/>
</dbReference>